<dbReference type="Pfam" id="PF22477">
    <property type="entry name" value="RepD-like_N"/>
    <property type="match status" value="1"/>
</dbReference>
<proteinExistence type="inferred from homology"/>
<dbReference type="KEGG" id="mequ:KFV11_11610"/>
<evidence type="ECO:0000256" key="4">
    <source>
        <dbReference type="ARBA" id="ARBA00022705"/>
    </source>
</evidence>
<feature type="domain" description="Replication initiation protein N-terminal" evidence="7">
    <location>
        <begin position="36"/>
        <end position="118"/>
    </location>
</feature>
<dbReference type="Proteomes" id="UP001057381">
    <property type="component" value="Plasmid pEpi0143-OL-5"/>
</dbReference>
<gene>
    <name evidence="8" type="ORF">KFV11_11610</name>
</gene>
<organism evidence="8 9">
    <name type="scientific">Macrococcus equipercicus</name>
    <dbReference type="NCBI Taxonomy" id="69967"/>
    <lineage>
        <taxon>Bacteria</taxon>
        <taxon>Bacillati</taxon>
        <taxon>Bacillota</taxon>
        <taxon>Bacilli</taxon>
        <taxon>Bacillales</taxon>
        <taxon>Staphylococcaceae</taxon>
        <taxon>Macrococcus</taxon>
    </lineage>
</organism>
<dbReference type="RefSeq" id="WP_254250647.1">
    <property type="nucleotide sequence ID" value="NZ_CP073814.1"/>
</dbReference>
<dbReference type="GO" id="GO:0003743">
    <property type="term" value="F:translation initiation factor activity"/>
    <property type="evidence" value="ECO:0007669"/>
    <property type="project" value="UniProtKB-KW"/>
</dbReference>
<dbReference type="GO" id="GO:0006260">
    <property type="term" value="P:DNA replication"/>
    <property type="evidence" value="ECO:0007669"/>
    <property type="project" value="UniProtKB-KW"/>
</dbReference>
<feature type="compositionally biased region" description="Polar residues" evidence="5">
    <location>
        <begin position="14"/>
        <end position="23"/>
    </location>
</feature>
<comment type="similarity">
    <text evidence="2">Belongs to the plasmid replication initiation factor family.</text>
</comment>
<dbReference type="Pfam" id="PF02486">
    <property type="entry name" value="Rep_trans"/>
    <property type="match status" value="1"/>
</dbReference>
<evidence type="ECO:0000259" key="6">
    <source>
        <dbReference type="Pfam" id="PF02486"/>
    </source>
</evidence>
<keyword evidence="4" id="KW-0235">DNA replication</keyword>
<evidence type="ECO:0000313" key="8">
    <source>
        <dbReference type="EMBL" id="UTH14971.1"/>
    </source>
</evidence>
<evidence type="ECO:0000256" key="3">
    <source>
        <dbReference type="ARBA" id="ARBA00019152"/>
    </source>
</evidence>
<feature type="region of interest" description="Disordered" evidence="5">
    <location>
        <begin position="1"/>
        <end position="23"/>
    </location>
</feature>
<evidence type="ECO:0000256" key="1">
    <source>
        <dbReference type="ARBA" id="ARBA00002548"/>
    </source>
</evidence>
<protein>
    <recommendedName>
        <fullName evidence="3">Replication initiation protein</fullName>
    </recommendedName>
</protein>
<comment type="function">
    <text evidence="1">This protein is probably a specific topoisomerase involved in initiating replication. This protein is specifically required and may be rate-limiting for replication of the plasmid in vivo.</text>
</comment>
<feature type="domain" description="Replication initiation protein-like C-terminal" evidence="6">
    <location>
        <begin position="128"/>
        <end position="236"/>
    </location>
</feature>
<keyword evidence="8" id="KW-0648">Protein biosynthesis</keyword>
<dbReference type="AlphaFoldDB" id="A0A9Q9BSM3"/>
<reference evidence="8" key="1">
    <citation type="submission" date="2021-04" db="EMBL/GenBank/DDBJ databases">
        <title>Complete Genome Sequences of Macrococcus spp. from dog and cattle.</title>
        <authorList>
            <person name="Schwendener S."/>
            <person name="Perreten V."/>
        </authorList>
    </citation>
    <scope>NUCLEOTIDE SEQUENCE</scope>
    <source>
        <strain evidence="8">Epi0143-OL</strain>
        <plasmid evidence="8">pEpi0143-OL-5</plasmid>
    </source>
</reference>
<dbReference type="InterPro" id="IPR003491">
    <property type="entry name" value="REP-like_C"/>
</dbReference>
<keyword evidence="8" id="KW-0614">Plasmid</keyword>
<dbReference type="InterPro" id="IPR054456">
    <property type="entry name" value="RepD-like_N"/>
</dbReference>
<keyword evidence="8" id="KW-0396">Initiation factor</keyword>
<evidence type="ECO:0000256" key="5">
    <source>
        <dbReference type="SAM" id="MobiDB-lite"/>
    </source>
</evidence>
<sequence>MEKEQLEENWEPALSNSRLSGQTLGKTEPKISFDSMTIVGDLAKDKAEYMADLLGNSPFVQLWDCMTHKFKGQIFTNKVYIEHDRFKADAWDRRNFRIEFNPNKLASDEMAWIKDKILIALSNIGFTRLDLAFDFEEDLSDYFVMTDTSVKKVFYYGRSGKVETKYFGRRDSDRHIRIYNKKQERKDIADIDLQIENFWRFEIELKRTLVDEWKNCFDDFSVLKPAWATVENINEQAMIYFLLHEESKWGSLSKNTKYKYKKIMKEISDVDLTDLMKMSLKKVENNLQKQIDFWLY</sequence>
<evidence type="ECO:0000313" key="9">
    <source>
        <dbReference type="Proteomes" id="UP001057381"/>
    </source>
</evidence>
<evidence type="ECO:0000256" key="2">
    <source>
        <dbReference type="ARBA" id="ARBA00008374"/>
    </source>
</evidence>
<accession>A0A9Q9BSM3</accession>
<geneLocation type="plasmid" evidence="8 9">
    <name>pEpi0143-OL-5</name>
</geneLocation>
<evidence type="ECO:0000259" key="7">
    <source>
        <dbReference type="Pfam" id="PF22477"/>
    </source>
</evidence>
<name>A0A9Q9BSM3_9STAP</name>
<dbReference type="EMBL" id="CP073814">
    <property type="protein sequence ID" value="UTH14971.1"/>
    <property type="molecule type" value="Genomic_DNA"/>
</dbReference>